<dbReference type="GO" id="GO:0005524">
    <property type="term" value="F:ATP binding"/>
    <property type="evidence" value="ECO:0007669"/>
    <property type="project" value="UniProtKB-KW"/>
</dbReference>
<organism evidence="5 6">
    <name type="scientific">Thermostaphylospora chromogena</name>
    <dbReference type="NCBI Taxonomy" id="35622"/>
    <lineage>
        <taxon>Bacteria</taxon>
        <taxon>Bacillati</taxon>
        <taxon>Actinomycetota</taxon>
        <taxon>Actinomycetes</taxon>
        <taxon>Streptosporangiales</taxon>
        <taxon>Thermomonosporaceae</taxon>
        <taxon>Thermostaphylospora</taxon>
    </lineage>
</organism>
<dbReference type="AlphaFoldDB" id="A0A1H1I2L4"/>
<dbReference type="GO" id="GO:0016787">
    <property type="term" value="F:hydrolase activity"/>
    <property type="evidence" value="ECO:0007669"/>
    <property type="project" value="UniProtKB-KW"/>
</dbReference>
<sequence length="312" mass="31883">MIGVGGSGAEAGRAERTAAPGGRRIEVLAAGPYATVQDLGRFGYAHLGVPRSGAADAPALRLANRLVGNPEGHAGIELTFGGARLRFPGGAWIALTGAPCPVTITVPASRARPAGMYAPVWVPEGGELSFGVPSRGLRTYLAVRGGVAVEPVLGSRSTDSLSGLGPPPLRAGQCLPVGPSTGLAPITVDTAPPPPYAEQPVLRVIPGPRDDWFAPGALGTLCGEPYRVSQDSNRVGVRLHGPALPRARQGELLSEGMVAGAIQVPPNGRPIVFLADHPPTGGYPVIAVVAAADLPVLAQLRPGDGVRFRLHS</sequence>
<evidence type="ECO:0000313" key="6">
    <source>
        <dbReference type="Proteomes" id="UP000217103"/>
    </source>
</evidence>
<evidence type="ECO:0000256" key="3">
    <source>
        <dbReference type="ARBA" id="ARBA00022840"/>
    </source>
</evidence>
<protein>
    <submittedName>
        <fullName evidence="5">Biotin-dependent carboxylase uncharacterized domain-containing protein</fullName>
    </submittedName>
</protein>
<name>A0A1H1I2L4_9ACTN</name>
<dbReference type="SUPFAM" id="SSF50891">
    <property type="entry name" value="Cyclophilin-like"/>
    <property type="match status" value="1"/>
</dbReference>
<dbReference type="STRING" id="35622.SAMN04489764_5100"/>
<proteinExistence type="predicted"/>
<dbReference type="PANTHER" id="PTHR43309:SF3">
    <property type="entry name" value="5-OXOPROLINASE SUBUNIT C"/>
    <property type="match status" value="1"/>
</dbReference>
<gene>
    <name evidence="5" type="ORF">SAMN04489764_5100</name>
</gene>
<dbReference type="Pfam" id="PF02626">
    <property type="entry name" value="CT_A_B"/>
    <property type="match status" value="1"/>
</dbReference>
<dbReference type="RefSeq" id="WP_423229127.1">
    <property type="nucleotide sequence ID" value="NZ_FNKK01000002.1"/>
</dbReference>
<keyword evidence="2" id="KW-0378">Hydrolase</keyword>
<dbReference type="Proteomes" id="UP000217103">
    <property type="component" value="Unassembled WGS sequence"/>
</dbReference>
<reference evidence="5 6" key="1">
    <citation type="submission" date="2016-10" db="EMBL/GenBank/DDBJ databases">
        <authorList>
            <person name="de Groot N.N."/>
        </authorList>
    </citation>
    <scope>NUCLEOTIDE SEQUENCE [LARGE SCALE GENOMIC DNA]</scope>
    <source>
        <strain evidence="5 6">DSM 43794</strain>
    </source>
</reference>
<evidence type="ECO:0000256" key="1">
    <source>
        <dbReference type="ARBA" id="ARBA00022741"/>
    </source>
</evidence>
<dbReference type="PANTHER" id="PTHR43309">
    <property type="entry name" value="5-OXOPROLINASE SUBUNIT C"/>
    <property type="match status" value="1"/>
</dbReference>
<dbReference type="InterPro" id="IPR003778">
    <property type="entry name" value="CT_A_B"/>
</dbReference>
<evidence type="ECO:0000259" key="4">
    <source>
        <dbReference type="SMART" id="SM00797"/>
    </source>
</evidence>
<dbReference type="InterPro" id="IPR052708">
    <property type="entry name" value="PxpC"/>
</dbReference>
<keyword evidence="6" id="KW-1185">Reference proteome</keyword>
<dbReference type="InterPro" id="IPR029000">
    <property type="entry name" value="Cyclophilin-like_dom_sf"/>
</dbReference>
<accession>A0A1H1I2L4</accession>
<dbReference type="NCBIfam" id="TIGR00724">
    <property type="entry name" value="urea_amlyse_rel"/>
    <property type="match status" value="1"/>
</dbReference>
<evidence type="ECO:0000313" key="5">
    <source>
        <dbReference type="EMBL" id="SDR31819.1"/>
    </source>
</evidence>
<keyword evidence="1" id="KW-0547">Nucleotide-binding</keyword>
<dbReference type="Gene3D" id="2.40.100.10">
    <property type="entry name" value="Cyclophilin-like"/>
    <property type="match status" value="1"/>
</dbReference>
<keyword evidence="3" id="KW-0067">ATP-binding</keyword>
<feature type="domain" description="Carboxyltransferase" evidence="4">
    <location>
        <begin position="46"/>
        <end position="312"/>
    </location>
</feature>
<evidence type="ECO:0000256" key="2">
    <source>
        <dbReference type="ARBA" id="ARBA00022801"/>
    </source>
</evidence>
<dbReference type="EMBL" id="FNKK01000002">
    <property type="protein sequence ID" value="SDR31819.1"/>
    <property type="molecule type" value="Genomic_DNA"/>
</dbReference>
<dbReference type="SMART" id="SM00797">
    <property type="entry name" value="AHS2"/>
    <property type="match status" value="1"/>
</dbReference>